<proteinExistence type="predicted"/>
<dbReference type="OrthoDB" id="10402997at2759"/>
<gene>
    <name evidence="2" type="ORF">T02_13264</name>
</gene>
<dbReference type="AlphaFoldDB" id="A0A0V1LPB0"/>
<dbReference type="Proteomes" id="UP000054721">
    <property type="component" value="Unassembled WGS sequence"/>
</dbReference>
<evidence type="ECO:0000313" key="2">
    <source>
        <dbReference type="EMBL" id="KRZ61352.1"/>
    </source>
</evidence>
<feature type="compositionally biased region" description="Polar residues" evidence="1">
    <location>
        <begin position="1"/>
        <end position="10"/>
    </location>
</feature>
<reference evidence="2 3" key="1">
    <citation type="submission" date="2015-05" db="EMBL/GenBank/DDBJ databases">
        <title>Evolution of Trichinella species and genotypes.</title>
        <authorList>
            <person name="Korhonen P.K."/>
            <person name="Edoardo P."/>
            <person name="Giuseppe L.R."/>
            <person name="Gasser R.B."/>
        </authorList>
    </citation>
    <scope>NUCLEOTIDE SEQUENCE [LARGE SCALE GENOMIC DNA]</scope>
    <source>
        <strain evidence="2">ISS10</strain>
    </source>
</reference>
<evidence type="ECO:0000256" key="1">
    <source>
        <dbReference type="SAM" id="MobiDB-lite"/>
    </source>
</evidence>
<organism evidence="2 3">
    <name type="scientific">Trichinella nativa</name>
    <dbReference type="NCBI Taxonomy" id="6335"/>
    <lineage>
        <taxon>Eukaryota</taxon>
        <taxon>Metazoa</taxon>
        <taxon>Ecdysozoa</taxon>
        <taxon>Nematoda</taxon>
        <taxon>Enoplea</taxon>
        <taxon>Dorylaimia</taxon>
        <taxon>Trichinellida</taxon>
        <taxon>Trichinellidae</taxon>
        <taxon>Trichinella</taxon>
    </lineage>
</organism>
<accession>A0A0V1LPB0</accession>
<feature type="region of interest" description="Disordered" evidence="1">
    <location>
        <begin position="1"/>
        <end position="55"/>
    </location>
</feature>
<protein>
    <submittedName>
        <fullName evidence="2">Uncharacterized protein</fullName>
    </submittedName>
</protein>
<comment type="caution">
    <text evidence="2">The sequence shown here is derived from an EMBL/GenBank/DDBJ whole genome shotgun (WGS) entry which is preliminary data.</text>
</comment>
<dbReference type="EMBL" id="JYDW01000019">
    <property type="protein sequence ID" value="KRZ61352.1"/>
    <property type="molecule type" value="Genomic_DNA"/>
</dbReference>
<sequence>MGNMPTRNTNGSGGTLTPVHPGSRCATGSDKQRGLRPGVRLADRLADSGPSQGIH</sequence>
<name>A0A0V1LPB0_9BILA</name>
<evidence type="ECO:0000313" key="3">
    <source>
        <dbReference type="Proteomes" id="UP000054721"/>
    </source>
</evidence>
<keyword evidence="3" id="KW-1185">Reference proteome</keyword>